<dbReference type="InterPro" id="IPR000468">
    <property type="entry name" value="Barstar"/>
</dbReference>
<dbReference type="RefSeq" id="WP_223674332.1">
    <property type="nucleotide sequence ID" value="NZ_JAINZW010000001.1"/>
</dbReference>
<evidence type="ECO:0000259" key="2">
    <source>
        <dbReference type="Pfam" id="PF01337"/>
    </source>
</evidence>
<comment type="similarity">
    <text evidence="1">Belongs to the barstar family.</text>
</comment>
<name>A0ABS7T2M9_9GAMM</name>
<evidence type="ECO:0000256" key="1">
    <source>
        <dbReference type="ARBA" id="ARBA00006845"/>
    </source>
</evidence>
<proteinExistence type="inferred from homology"/>
<evidence type="ECO:0000313" key="4">
    <source>
        <dbReference type="Proteomes" id="UP001430954"/>
    </source>
</evidence>
<dbReference type="InterPro" id="IPR035905">
    <property type="entry name" value="Barstar-like_sf"/>
</dbReference>
<sequence length="145" mass="15823">MNPIDVRALLADPVQAGTYFVDARDRDALAEAATALDFAVVPIDLQGCKGKDDAIARIAAALRFPDWFGGNWDALADSLGDLSWWSAPGHLLLFVHADAWREANADDAQTLVSVLDDAAAAWRARRHPFWALWPVPAGTLEQFEP</sequence>
<evidence type="ECO:0000313" key="3">
    <source>
        <dbReference type="EMBL" id="MBZ4038123.1"/>
    </source>
</evidence>
<comment type="caution">
    <text evidence="3">The sequence shown here is derived from an EMBL/GenBank/DDBJ whole genome shotgun (WGS) entry which is preliminary data.</text>
</comment>
<protein>
    <submittedName>
        <fullName evidence="3">Barstar family protein</fullName>
    </submittedName>
</protein>
<keyword evidence="4" id="KW-1185">Reference proteome</keyword>
<dbReference type="EMBL" id="JAINZW010000001">
    <property type="protein sequence ID" value="MBZ4038123.1"/>
    <property type="molecule type" value="Genomic_DNA"/>
</dbReference>
<accession>A0ABS7T2M9</accession>
<dbReference type="Gene3D" id="3.30.370.10">
    <property type="entry name" value="Barstar-like"/>
    <property type="match status" value="1"/>
</dbReference>
<reference evidence="3 4" key="1">
    <citation type="submission" date="2021-09" db="EMBL/GenBank/DDBJ databases">
        <title>Lysobacter sp. 13A isolated from the river sediment.</title>
        <authorList>
            <person name="Liu H."/>
            <person name="Li S."/>
            <person name="Mao S."/>
        </authorList>
    </citation>
    <scope>NUCLEOTIDE SEQUENCE [LARGE SCALE GENOMIC DNA]</scope>
    <source>
        <strain evidence="3 4">13A</strain>
    </source>
</reference>
<feature type="domain" description="Barstar (barnase inhibitor)" evidence="2">
    <location>
        <begin position="39"/>
        <end position="131"/>
    </location>
</feature>
<dbReference type="Pfam" id="PF01337">
    <property type="entry name" value="Barstar"/>
    <property type="match status" value="1"/>
</dbReference>
<gene>
    <name evidence="3" type="ORF">K6753_01060</name>
</gene>
<dbReference type="Proteomes" id="UP001430954">
    <property type="component" value="Unassembled WGS sequence"/>
</dbReference>
<organism evidence="3 4">
    <name type="scientific">Novilysobacter selenitireducens</name>
    <dbReference type="NCBI Taxonomy" id="2872639"/>
    <lineage>
        <taxon>Bacteria</taxon>
        <taxon>Pseudomonadati</taxon>
        <taxon>Pseudomonadota</taxon>
        <taxon>Gammaproteobacteria</taxon>
        <taxon>Lysobacterales</taxon>
        <taxon>Lysobacteraceae</taxon>
        <taxon>Novilysobacter</taxon>
    </lineage>
</organism>
<dbReference type="SUPFAM" id="SSF52038">
    <property type="entry name" value="Barstar-related"/>
    <property type="match status" value="1"/>
</dbReference>